<name>A0ABW7CAG0_9CYAN</name>
<evidence type="ECO:0008006" key="3">
    <source>
        <dbReference type="Google" id="ProtNLM"/>
    </source>
</evidence>
<accession>A0ABW7CAG0</accession>
<dbReference type="Proteomes" id="UP001604335">
    <property type="component" value="Unassembled WGS sequence"/>
</dbReference>
<organism evidence="1 2">
    <name type="scientific">Limnothrix redekei LRLZ20PSL1</name>
    <dbReference type="NCBI Taxonomy" id="3112953"/>
    <lineage>
        <taxon>Bacteria</taxon>
        <taxon>Bacillati</taxon>
        <taxon>Cyanobacteriota</taxon>
        <taxon>Cyanophyceae</taxon>
        <taxon>Pseudanabaenales</taxon>
        <taxon>Pseudanabaenaceae</taxon>
        <taxon>Limnothrix</taxon>
    </lineage>
</organism>
<proteinExistence type="predicted"/>
<evidence type="ECO:0000313" key="1">
    <source>
        <dbReference type="EMBL" id="MFG3818145.1"/>
    </source>
</evidence>
<protein>
    <recommendedName>
        <fullName evidence="3">Transposase</fullName>
    </recommendedName>
</protein>
<sequence length="58" mass="6379">MPIETDGNRLDRDRERFALLNDATGPKRGQAIASYRESPNCASRKAKTSTNLKILAGC</sequence>
<evidence type="ECO:0000313" key="2">
    <source>
        <dbReference type="Proteomes" id="UP001604335"/>
    </source>
</evidence>
<reference evidence="2" key="1">
    <citation type="journal article" date="2024" name="Algal Res.">
        <title>Biochemical, toxicological and genomic investigation of a high-biomass producing Limnothrix strain isolated from Italian shallow drinking water reservoir.</title>
        <authorList>
            <person name="Simonazzi M."/>
            <person name="Shishido T.K."/>
            <person name="Delbaje E."/>
            <person name="Wahlsten M."/>
            <person name="Fewer D.P."/>
            <person name="Sivonen K."/>
            <person name="Pezzolesi L."/>
            <person name="Pistocchi R."/>
        </authorList>
    </citation>
    <scope>NUCLEOTIDE SEQUENCE [LARGE SCALE GENOMIC DNA]</scope>
    <source>
        <strain evidence="2">LRLZ20PSL1</strain>
    </source>
</reference>
<dbReference type="RefSeq" id="WP_158234469.1">
    <property type="nucleotide sequence ID" value="NZ_JAZAQF010000059.1"/>
</dbReference>
<gene>
    <name evidence="1" type="ORF">VPK24_10905</name>
</gene>
<keyword evidence="2" id="KW-1185">Reference proteome</keyword>
<dbReference type="EMBL" id="JAZAQF010000059">
    <property type="protein sequence ID" value="MFG3818145.1"/>
    <property type="molecule type" value="Genomic_DNA"/>
</dbReference>
<comment type="caution">
    <text evidence="1">The sequence shown here is derived from an EMBL/GenBank/DDBJ whole genome shotgun (WGS) entry which is preliminary data.</text>
</comment>